<evidence type="ECO:0000256" key="1">
    <source>
        <dbReference type="SAM" id="Phobius"/>
    </source>
</evidence>
<evidence type="ECO:0000313" key="2">
    <source>
        <dbReference type="EMBL" id="KAF9608199.1"/>
    </source>
</evidence>
<dbReference type="OrthoDB" id="108365at2759"/>
<keyword evidence="1" id="KW-1133">Transmembrane helix</keyword>
<protein>
    <submittedName>
        <fullName evidence="2">Uncharacterized protein</fullName>
    </submittedName>
</protein>
<keyword evidence="1" id="KW-0472">Membrane</keyword>
<reference evidence="2 3" key="1">
    <citation type="submission" date="2020-10" db="EMBL/GenBank/DDBJ databases">
        <title>The Coptis chinensis genome and diversification of protoberbering-type alkaloids.</title>
        <authorList>
            <person name="Wang B."/>
            <person name="Shu S."/>
            <person name="Song C."/>
            <person name="Liu Y."/>
        </authorList>
    </citation>
    <scope>NUCLEOTIDE SEQUENCE [LARGE SCALE GENOMIC DNA]</scope>
    <source>
        <strain evidence="2">HL-2020</strain>
        <tissue evidence="2">Leaf</tissue>
    </source>
</reference>
<evidence type="ECO:0000313" key="3">
    <source>
        <dbReference type="Proteomes" id="UP000631114"/>
    </source>
</evidence>
<dbReference type="EMBL" id="JADFTS010000004">
    <property type="protein sequence ID" value="KAF9608199.1"/>
    <property type="molecule type" value="Genomic_DNA"/>
</dbReference>
<dbReference type="AlphaFoldDB" id="A0A835LYV7"/>
<accession>A0A835LYV7</accession>
<gene>
    <name evidence="2" type="ORF">IFM89_007821</name>
</gene>
<keyword evidence="3" id="KW-1185">Reference proteome</keyword>
<comment type="caution">
    <text evidence="2">The sequence shown here is derived from an EMBL/GenBank/DDBJ whole genome shotgun (WGS) entry which is preliminary data.</text>
</comment>
<organism evidence="2 3">
    <name type="scientific">Coptis chinensis</name>
    <dbReference type="NCBI Taxonomy" id="261450"/>
    <lineage>
        <taxon>Eukaryota</taxon>
        <taxon>Viridiplantae</taxon>
        <taxon>Streptophyta</taxon>
        <taxon>Embryophyta</taxon>
        <taxon>Tracheophyta</taxon>
        <taxon>Spermatophyta</taxon>
        <taxon>Magnoliopsida</taxon>
        <taxon>Ranunculales</taxon>
        <taxon>Ranunculaceae</taxon>
        <taxon>Coptidoideae</taxon>
        <taxon>Coptis</taxon>
    </lineage>
</organism>
<sequence length="86" mass="9368">MFVYKILVVQNFFPAITKIVWTLGPKSRYVEVISGCLKAGMSSMIILLIGMLLVMLDTVGPELQVVNVTEDAISLVTDGLVVLTPN</sequence>
<feature type="transmembrane region" description="Helical" evidence="1">
    <location>
        <begin position="36"/>
        <end position="56"/>
    </location>
</feature>
<proteinExistence type="predicted"/>
<name>A0A835LYV7_9MAGN</name>
<keyword evidence="1" id="KW-0812">Transmembrane</keyword>
<dbReference type="Proteomes" id="UP000631114">
    <property type="component" value="Unassembled WGS sequence"/>
</dbReference>